<dbReference type="EMBL" id="FN668650">
    <property type="protein sequence ID" value="CBK22636.2"/>
    <property type="molecule type" value="Genomic_DNA"/>
</dbReference>
<protein>
    <submittedName>
        <fullName evidence="1">Uncharacterized protein</fullName>
    </submittedName>
</protein>
<evidence type="ECO:0000313" key="2">
    <source>
        <dbReference type="Proteomes" id="UP000008312"/>
    </source>
</evidence>
<accession>D8M2R3</accession>
<proteinExistence type="predicted"/>
<sequence>MSEPQEVSPHLESTNVPIRCIQNVTRRHSLEYNGSIISSSVSEARTPRPLAADIEEEEEQTSERRIHFVCAHAVVPAHRPSFSDNIKSTFNKLFLVLSP</sequence>
<gene>
    <name evidence="1" type="ORF">GSBLH_T00002734001</name>
</gene>
<evidence type="ECO:0000313" key="1">
    <source>
        <dbReference type="EMBL" id="CBK22636.2"/>
    </source>
</evidence>
<dbReference type="Proteomes" id="UP000008312">
    <property type="component" value="Unassembled WGS sequence"/>
</dbReference>
<keyword evidence="2" id="KW-1185">Reference proteome</keyword>
<dbReference type="RefSeq" id="XP_012896684.1">
    <property type="nucleotide sequence ID" value="XM_013041230.1"/>
</dbReference>
<organism evidence="1">
    <name type="scientific">Blastocystis hominis</name>
    <dbReference type="NCBI Taxonomy" id="12968"/>
    <lineage>
        <taxon>Eukaryota</taxon>
        <taxon>Sar</taxon>
        <taxon>Stramenopiles</taxon>
        <taxon>Bigyra</taxon>
        <taxon>Opalozoa</taxon>
        <taxon>Opalinata</taxon>
        <taxon>Blastocystidae</taxon>
        <taxon>Blastocystis</taxon>
    </lineage>
</organism>
<name>D8M2R3_BLAHO</name>
<dbReference type="GeneID" id="24919877"/>
<reference evidence="1" key="1">
    <citation type="submission" date="2010-02" db="EMBL/GenBank/DDBJ databases">
        <title>Sequencing and annotation of the Blastocystis hominis genome.</title>
        <authorList>
            <person name="Wincker P."/>
        </authorList>
    </citation>
    <scope>NUCLEOTIDE SEQUENCE</scope>
    <source>
        <strain evidence="1">Singapore isolate B</strain>
    </source>
</reference>
<dbReference type="AlphaFoldDB" id="D8M2R3"/>
<dbReference type="InParanoid" id="D8M2R3"/>